<evidence type="ECO:0008006" key="3">
    <source>
        <dbReference type="Google" id="ProtNLM"/>
    </source>
</evidence>
<dbReference type="Gene3D" id="3.50.30.60">
    <property type="entry name" value="LD-carboxypeptidase A C-terminal domain-like"/>
    <property type="match status" value="1"/>
</dbReference>
<name>A0ABY8R9C2_PARBF</name>
<evidence type="ECO:0000313" key="2">
    <source>
        <dbReference type="Proteomes" id="UP001239169"/>
    </source>
</evidence>
<accession>A0ABY8R9C2</accession>
<sequence>MYNLQSGHCSPMISIPLGVNCKLDATNKNVSFSR</sequence>
<keyword evidence="2" id="KW-1185">Reference proteome</keyword>
<dbReference type="InterPro" id="IPR027461">
    <property type="entry name" value="Carboxypeptidase_A_C_sf"/>
</dbReference>
<organism evidence="1 2">
    <name type="scientific">Paraclostridium bifermentans</name>
    <name type="common">Clostridium bifermentans</name>
    <dbReference type="NCBI Taxonomy" id="1490"/>
    <lineage>
        <taxon>Bacteria</taxon>
        <taxon>Bacillati</taxon>
        <taxon>Bacillota</taxon>
        <taxon>Clostridia</taxon>
        <taxon>Peptostreptococcales</taxon>
        <taxon>Peptostreptococcaceae</taxon>
        <taxon>Paraclostridium</taxon>
    </lineage>
</organism>
<gene>
    <name evidence="1" type="ORF">QJS64_13505</name>
</gene>
<proteinExistence type="predicted"/>
<protein>
    <recommendedName>
        <fullName evidence="3">LD-carboxypeptidase C-terminal domain-containing protein</fullName>
    </recommendedName>
</protein>
<dbReference type="Proteomes" id="UP001239169">
    <property type="component" value="Chromosome"/>
</dbReference>
<dbReference type="EMBL" id="CP124685">
    <property type="protein sequence ID" value="WGX77296.1"/>
    <property type="molecule type" value="Genomic_DNA"/>
</dbReference>
<reference evidence="1 2" key="1">
    <citation type="submission" date="2023-04" db="EMBL/GenBank/DDBJ databases">
        <title>Bacteria Genome Submission.</title>
        <authorList>
            <person name="Isaac P."/>
        </authorList>
    </citation>
    <scope>NUCLEOTIDE SEQUENCE [LARGE SCALE GENOMIC DNA]</scope>
    <source>
        <strain evidence="1 2">SampleS7P1</strain>
    </source>
</reference>
<evidence type="ECO:0000313" key="1">
    <source>
        <dbReference type="EMBL" id="WGX77296.1"/>
    </source>
</evidence>
<dbReference type="SUPFAM" id="SSF141986">
    <property type="entry name" value="LD-carboxypeptidase A C-terminal domain-like"/>
    <property type="match status" value="1"/>
</dbReference>